<dbReference type="InParanoid" id="A0A194X0C2"/>
<dbReference type="GO" id="GO:0005634">
    <property type="term" value="C:nucleus"/>
    <property type="evidence" value="ECO:0007669"/>
    <property type="project" value="TreeGrafter"/>
</dbReference>
<sequence length="396" mass="44877">MFRRLSSGLPKNPIFPHDLKGLGYFVNKNDEIRSIEDPKAYFKFFITRNDRHNCVQREAMNAIRNLIADRLQKLGLEKIRLPLGAEANEPNLPIFISSNIQDKKRVIIVFNESSQDLGVFAHRIIGGKGGVSEGSALNLVKYIQSQATSPDNNDPPGIILANMGQLRWWRRGKKAVTLTSWNALPQDSAVEQAFRFDEVKNTIPFNRTTYEHVEYVFNEVVEKLVAADAQLNVIGVSEGAVQVETFLEKPKNFNKWGKRVSALAVIATYFLGHEIQNQEFAKWFINHGRGYLVSNEPGGVFLADYNGRKRIPAYGCPVFSLGEPYYAETLLPKGYKTVVDWFQEVASDRDYANPKFDRYDFGGSDNEEEAGEDDAAWNTQEKLGTIKDEERIVEVE</sequence>
<proteinExistence type="predicted"/>
<dbReference type="GO" id="GO:0031048">
    <property type="term" value="P:regulatory ncRNA-mediated heterochromatin formation"/>
    <property type="evidence" value="ECO:0007669"/>
    <property type="project" value="TreeGrafter"/>
</dbReference>
<dbReference type="Pfam" id="PF22749">
    <property type="entry name" value="Arb2"/>
    <property type="match status" value="1"/>
</dbReference>
<evidence type="ECO:0000256" key="1">
    <source>
        <dbReference type="SAM" id="MobiDB-lite"/>
    </source>
</evidence>
<gene>
    <name evidence="3" type="ORF">LY89DRAFT_144664</name>
</gene>
<evidence type="ECO:0000313" key="3">
    <source>
        <dbReference type="EMBL" id="KUJ13645.1"/>
    </source>
</evidence>
<keyword evidence="4" id="KW-1185">Reference proteome</keyword>
<dbReference type="InterPro" id="IPR053858">
    <property type="entry name" value="Arb2_dom"/>
</dbReference>
<feature type="region of interest" description="Disordered" evidence="1">
    <location>
        <begin position="358"/>
        <end position="381"/>
    </location>
</feature>
<dbReference type="STRING" id="149040.A0A194X0C2"/>
<dbReference type="EMBL" id="KQ947421">
    <property type="protein sequence ID" value="KUJ13645.1"/>
    <property type="molecule type" value="Genomic_DNA"/>
</dbReference>
<feature type="domain" description="Arb2" evidence="2">
    <location>
        <begin position="15"/>
        <end position="297"/>
    </location>
</feature>
<dbReference type="Proteomes" id="UP000070700">
    <property type="component" value="Unassembled WGS sequence"/>
</dbReference>
<accession>A0A194X0C2</accession>
<dbReference type="PANTHER" id="PTHR21357:SF4">
    <property type="entry name" value="FAM172 FAMILY PROTEIN HOMOLOG CG10038"/>
    <property type="match status" value="1"/>
</dbReference>
<feature type="compositionally biased region" description="Acidic residues" evidence="1">
    <location>
        <begin position="365"/>
        <end position="375"/>
    </location>
</feature>
<dbReference type="RefSeq" id="XP_018068000.1">
    <property type="nucleotide sequence ID" value="XM_018205343.1"/>
</dbReference>
<evidence type="ECO:0000259" key="2">
    <source>
        <dbReference type="Pfam" id="PF22749"/>
    </source>
</evidence>
<dbReference type="KEGG" id="psco:LY89DRAFT_144664"/>
<reference evidence="3 4" key="1">
    <citation type="submission" date="2015-10" db="EMBL/GenBank/DDBJ databases">
        <title>Full genome of DAOMC 229536 Phialocephala scopiformis, a fungal endophyte of spruce producing the potent anti-insectan compound rugulosin.</title>
        <authorList>
            <consortium name="DOE Joint Genome Institute"/>
            <person name="Walker A.K."/>
            <person name="Frasz S.L."/>
            <person name="Seifert K.A."/>
            <person name="Miller J.D."/>
            <person name="Mondo S.J."/>
            <person name="Labutti K."/>
            <person name="Lipzen A."/>
            <person name="Dockter R."/>
            <person name="Kennedy M."/>
            <person name="Grigoriev I.V."/>
            <person name="Spatafora J.W."/>
        </authorList>
    </citation>
    <scope>NUCLEOTIDE SEQUENCE [LARGE SCALE GENOMIC DNA]</scope>
    <source>
        <strain evidence="3 4">CBS 120377</strain>
    </source>
</reference>
<organism evidence="3 4">
    <name type="scientific">Mollisia scopiformis</name>
    <name type="common">Conifer needle endophyte fungus</name>
    <name type="synonym">Phialocephala scopiformis</name>
    <dbReference type="NCBI Taxonomy" id="149040"/>
    <lineage>
        <taxon>Eukaryota</taxon>
        <taxon>Fungi</taxon>
        <taxon>Dikarya</taxon>
        <taxon>Ascomycota</taxon>
        <taxon>Pezizomycotina</taxon>
        <taxon>Leotiomycetes</taxon>
        <taxon>Helotiales</taxon>
        <taxon>Mollisiaceae</taxon>
        <taxon>Mollisia</taxon>
    </lineage>
</organism>
<protein>
    <recommendedName>
        <fullName evidence="2">Arb2 domain-containing protein</fullName>
    </recommendedName>
</protein>
<evidence type="ECO:0000313" key="4">
    <source>
        <dbReference type="Proteomes" id="UP000070700"/>
    </source>
</evidence>
<dbReference type="AlphaFoldDB" id="A0A194X0C2"/>
<name>A0A194X0C2_MOLSC</name>
<dbReference type="GO" id="GO:0035197">
    <property type="term" value="F:siRNA binding"/>
    <property type="evidence" value="ECO:0007669"/>
    <property type="project" value="TreeGrafter"/>
</dbReference>
<dbReference type="OrthoDB" id="421951at2759"/>
<dbReference type="InterPro" id="IPR048263">
    <property type="entry name" value="Arb2"/>
</dbReference>
<dbReference type="GeneID" id="28815069"/>
<dbReference type="PANTHER" id="PTHR21357">
    <property type="entry name" value="FAM172 FAMILY PROTEIN HOMOLOG CG10038"/>
    <property type="match status" value="1"/>
</dbReference>